<gene>
    <name evidence="1" type="ORF">FNH05_07220</name>
</gene>
<organism evidence="1 2">
    <name type="scientific">Amycolatopsis rhizosphaerae</name>
    <dbReference type="NCBI Taxonomy" id="2053003"/>
    <lineage>
        <taxon>Bacteria</taxon>
        <taxon>Bacillati</taxon>
        <taxon>Actinomycetota</taxon>
        <taxon>Actinomycetes</taxon>
        <taxon>Pseudonocardiales</taxon>
        <taxon>Pseudonocardiaceae</taxon>
        <taxon>Amycolatopsis</taxon>
    </lineage>
</organism>
<evidence type="ECO:0000313" key="2">
    <source>
        <dbReference type="Proteomes" id="UP000320011"/>
    </source>
</evidence>
<evidence type="ECO:0000313" key="1">
    <source>
        <dbReference type="EMBL" id="TVT57612.1"/>
    </source>
</evidence>
<name>A0A558D9A4_9PSEU</name>
<dbReference type="AlphaFoldDB" id="A0A558D9A4"/>
<sequence>MLQAQGPTFLPLTADAAARIGASTVLSRAAEADETANACWTSLLAGCSSAARWGLDTRLRRLSEATSVYVGTRWWFSEGSAHRRRVANAQTCIEEAVTEGDGQEFAKAFMGYDHAMACAVVAAGQGHDRHRRS</sequence>
<proteinExistence type="predicted"/>
<dbReference type="RefSeq" id="WP_144586537.1">
    <property type="nucleotide sequence ID" value="NZ_VJWX01000043.1"/>
</dbReference>
<reference evidence="1 2" key="1">
    <citation type="submission" date="2019-07" db="EMBL/GenBank/DDBJ databases">
        <authorList>
            <person name="Duangmal K."/>
            <person name="Teo W.F.A."/>
        </authorList>
    </citation>
    <scope>NUCLEOTIDE SEQUENCE [LARGE SCALE GENOMIC DNA]</scope>
    <source>
        <strain evidence="1 2">TBRC 6029</strain>
    </source>
</reference>
<comment type="caution">
    <text evidence="1">The sequence shown here is derived from an EMBL/GenBank/DDBJ whole genome shotgun (WGS) entry which is preliminary data.</text>
</comment>
<accession>A0A558D9A4</accession>
<dbReference type="EMBL" id="VJWX01000043">
    <property type="protein sequence ID" value="TVT57612.1"/>
    <property type="molecule type" value="Genomic_DNA"/>
</dbReference>
<dbReference type="OrthoDB" id="3631719at2"/>
<reference evidence="1 2" key="2">
    <citation type="submission" date="2019-08" db="EMBL/GenBank/DDBJ databases">
        <title>Amycolatopsis acidicola sp. nov., isolated from peat swamp forest soil.</title>
        <authorList>
            <person name="Srisuk N."/>
        </authorList>
    </citation>
    <scope>NUCLEOTIDE SEQUENCE [LARGE SCALE GENOMIC DNA]</scope>
    <source>
        <strain evidence="1 2">TBRC 6029</strain>
    </source>
</reference>
<dbReference type="Proteomes" id="UP000320011">
    <property type="component" value="Unassembled WGS sequence"/>
</dbReference>
<protein>
    <submittedName>
        <fullName evidence="1">Uncharacterized protein</fullName>
    </submittedName>
</protein>
<keyword evidence="2" id="KW-1185">Reference proteome</keyword>